<feature type="transmembrane region" description="Helical" evidence="2">
    <location>
        <begin position="106"/>
        <end position="125"/>
    </location>
</feature>
<evidence type="ECO:0000313" key="5">
    <source>
        <dbReference type="Proteomes" id="UP001595909"/>
    </source>
</evidence>
<evidence type="ECO:0000313" key="4">
    <source>
        <dbReference type="EMBL" id="MFC4831266.1"/>
    </source>
</evidence>
<feature type="transmembrane region" description="Helical" evidence="2">
    <location>
        <begin position="39"/>
        <end position="61"/>
    </location>
</feature>
<proteinExistence type="predicted"/>
<feature type="region of interest" description="Disordered" evidence="1">
    <location>
        <begin position="1"/>
        <end position="31"/>
    </location>
</feature>
<protein>
    <recommendedName>
        <fullName evidence="3">DUF7144 domain-containing protein</fullName>
    </recommendedName>
</protein>
<dbReference type="InterPro" id="IPR055568">
    <property type="entry name" value="DUF7144"/>
</dbReference>
<gene>
    <name evidence="4" type="ORF">ACFPEL_02480</name>
</gene>
<keyword evidence="2" id="KW-0812">Transmembrane</keyword>
<reference evidence="5" key="1">
    <citation type="journal article" date="2019" name="Int. J. Syst. Evol. Microbiol.">
        <title>The Global Catalogue of Microorganisms (GCM) 10K type strain sequencing project: providing services to taxonomists for standard genome sequencing and annotation.</title>
        <authorList>
            <consortium name="The Broad Institute Genomics Platform"/>
            <consortium name="The Broad Institute Genome Sequencing Center for Infectious Disease"/>
            <person name="Wu L."/>
            <person name="Ma J."/>
        </authorList>
    </citation>
    <scope>NUCLEOTIDE SEQUENCE [LARGE SCALE GENOMIC DNA]</scope>
    <source>
        <strain evidence="5">CCUG 50347</strain>
    </source>
</reference>
<evidence type="ECO:0000256" key="1">
    <source>
        <dbReference type="SAM" id="MobiDB-lite"/>
    </source>
</evidence>
<feature type="transmembrane region" description="Helical" evidence="2">
    <location>
        <begin position="81"/>
        <end position="99"/>
    </location>
</feature>
<comment type="caution">
    <text evidence="4">The sequence shown here is derived from an EMBL/GenBank/DDBJ whole genome shotgun (WGS) entry which is preliminary data.</text>
</comment>
<feature type="domain" description="DUF7144" evidence="3">
    <location>
        <begin position="36"/>
        <end position="151"/>
    </location>
</feature>
<dbReference type="Proteomes" id="UP001595909">
    <property type="component" value="Unassembled WGS sequence"/>
</dbReference>
<keyword evidence="5" id="KW-1185">Reference proteome</keyword>
<feature type="compositionally biased region" description="Polar residues" evidence="1">
    <location>
        <begin position="1"/>
        <end position="12"/>
    </location>
</feature>
<organism evidence="4 5">
    <name type="scientific">Actinomycetospora chibensis</name>
    <dbReference type="NCBI Taxonomy" id="663606"/>
    <lineage>
        <taxon>Bacteria</taxon>
        <taxon>Bacillati</taxon>
        <taxon>Actinomycetota</taxon>
        <taxon>Actinomycetes</taxon>
        <taxon>Pseudonocardiales</taxon>
        <taxon>Pseudonocardiaceae</taxon>
        <taxon>Actinomycetospora</taxon>
    </lineage>
</organism>
<dbReference type="Pfam" id="PF23636">
    <property type="entry name" value="DUF7144"/>
    <property type="match status" value="1"/>
</dbReference>
<evidence type="ECO:0000256" key="2">
    <source>
        <dbReference type="SAM" id="Phobius"/>
    </source>
</evidence>
<keyword evidence="2" id="KW-0472">Membrane</keyword>
<name>A0ABV9RAS3_9PSEU</name>
<accession>A0ABV9RAS3</accession>
<feature type="transmembrane region" description="Helical" evidence="2">
    <location>
        <begin position="131"/>
        <end position="151"/>
    </location>
</feature>
<dbReference type="EMBL" id="JBHSIM010000003">
    <property type="protein sequence ID" value="MFC4831266.1"/>
    <property type="molecule type" value="Genomic_DNA"/>
</dbReference>
<dbReference type="RefSeq" id="WP_274186877.1">
    <property type="nucleotide sequence ID" value="NZ_BAABHN010000003.1"/>
</dbReference>
<keyword evidence="2" id="KW-1133">Transmembrane helix</keyword>
<sequence>MTEQQTPSSSPDRVSIPRQREAEPPASGSPESWSGWVRFGGIVMAVTGTFSVLEGILALAAPTTYVTIDGAVLAIDLVAWGWLHLALGVLVLATGAALLGRDVPGWARALGIGLVTVNMIVQLAWLPAYPIWSILVLALDGLVLYALMATWDDTRA</sequence>
<evidence type="ECO:0000259" key="3">
    <source>
        <dbReference type="Pfam" id="PF23636"/>
    </source>
</evidence>